<dbReference type="AlphaFoldDB" id="A0A1F2PZH0"/>
<evidence type="ECO:0000256" key="1">
    <source>
        <dbReference type="ARBA" id="ARBA00022833"/>
    </source>
</evidence>
<dbReference type="EMBL" id="CP050124">
    <property type="protein sequence ID" value="QIP38640.1"/>
    <property type="molecule type" value="Genomic_DNA"/>
</dbReference>
<protein>
    <submittedName>
        <fullName evidence="2">1D-myo-inositol 2-acetamido-2-deoxy-alpha-D-glucopyranoside deacetylase</fullName>
    </submittedName>
</protein>
<evidence type="ECO:0000313" key="3">
    <source>
        <dbReference type="Proteomes" id="UP000502345"/>
    </source>
</evidence>
<organism evidence="2 3">
    <name type="scientific">Rhodococcus erythropolis</name>
    <name type="common">Arthrobacter picolinophilus</name>
    <dbReference type="NCBI Taxonomy" id="1833"/>
    <lineage>
        <taxon>Bacteria</taxon>
        <taxon>Bacillati</taxon>
        <taxon>Actinomycetota</taxon>
        <taxon>Actinomycetes</taxon>
        <taxon>Mycobacteriales</taxon>
        <taxon>Nocardiaceae</taxon>
        <taxon>Rhodococcus</taxon>
        <taxon>Rhodococcus erythropolis group</taxon>
    </lineage>
</organism>
<name>A0A1F2PZH0_RHOER</name>
<dbReference type="Pfam" id="PF02585">
    <property type="entry name" value="PIG-L"/>
    <property type="match status" value="1"/>
</dbReference>
<gene>
    <name evidence="2" type="ORF">G9444_1396</name>
</gene>
<dbReference type="GO" id="GO:0016137">
    <property type="term" value="P:glycoside metabolic process"/>
    <property type="evidence" value="ECO:0007669"/>
    <property type="project" value="UniProtKB-ARBA"/>
</dbReference>
<dbReference type="InterPro" id="IPR003737">
    <property type="entry name" value="GlcNAc_PI_deacetylase-related"/>
</dbReference>
<proteinExistence type="predicted"/>
<dbReference type="SUPFAM" id="SSF102588">
    <property type="entry name" value="LmbE-like"/>
    <property type="match status" value="1"/>
</dbReference>
<dbReference type="Proteomes" id="UP000502345">
    <property type="component" value="Chromosome"/>
</dbReference>
<dbReference type="RefSeq" id="WP_030535919.1">
    <property type="nucleotide sequence ID" value="NZ_AP018733.1"/>
</dbReference>
<dbReference type="Gene3D" id="3.40.50.10320">
    <property type="entry name" value="LmbE-like"/>
    <property type="match status" value="1"/>
</dbReference>
<sequence>MVNSKLFAQKPVDDGGTPESTWQEWGRSFPELDLTGCSRLIVVAPHPDDEILGLGGTALLATLSGIDVHVVSVTDGGASHPDSPTVTQPEMEHLRRSESDRAARVLGIPAPVRLSLPDGKIRENRQELTDRLSSILGDSSTGTWCASTWRGDGHPDHEATGEAAAKACADTGSRLIEYPIWAWHWAEPDHAAVPWERARRVALPSDVQAAKSAAANEFTSQIAPLSDHPADAPILPRHAMERLLRPYETVFV</sequence>
<keyword evidence="1" id="KW-0862">Zinc</keyword>
<dbReference type="InterPro" id="IPR024078">
    <property type="entry name" value="LmbE-like_dom_sf"/>
</dbReference>
<dbReference type="GO" id="GO:0016811">
    <property type="term" value="F:hydrolase activity, acting on carbon-nitrogen (but not peptide) bonds, in linear amides"/>
    <property type="evidence" value="ECO:0007669"/>
    <property type="project" value="TreeGrafter"/>
</dbReference>
<accession>A0A1F2PZH0</accession>
<dbReference type="PANTHER" id="PTHR12993">
    <property type="entry name" value="N-ACETYLGLUCOSAMINYL-PHOSPHATIDYLINOSITOL DE-N-ACETYLASE-RELATED"/>
    <property type="match status" value="1"/>
</dbReference>
<reference evidence="2 3" key="1">
    <citation type="submission" date="2020-03" db="EMBL/GenBank/DDBJ databases">
        <title>Screen low temperature-resistant strains for efficient degradation of petroleum hydrocarbons under the low temperature.</title>
        <authorList>
            <person name="Wang Y."/>
            <person name="Chen J."/>
        </authorList>
    </citation>
    <scope>NUCLEOTIDE SEQUENCE [LARGE SCALE GENOMIC DNA]</scope>
    <source>
        <strain evidence="2 3">KB1</strain>
    </source>
</reference>
<evidence type="ECO:0000313" key="2">
    <source>
        <dbReference type="EMBL" id="QIP38640.1"/>
    </source>
</evidence>
<dbReference type="PANTHER" id="PTHR12993:SF29">
    <property type="entry name" value="BLR3841 PROTEIN"/>
    <property type="match status" value="1"/>
</dbReference>